<evidence type="ECO:0000256" key="3">
    <source>
        <dbReference type="ARBA" id="ARBA00022490"/>
    </source>
</evidence>
<dbReference type="AlphaFoldDB" id="A0A511AYL5"/>
<evidence type="ECO:0000256" key="7">
    <source>
        <dbReference type="ARBA" id="ARBA00023239"/>
    </source>
</evidence>
<gene>
    <name evidence="9 10" type="primary">fabZ</name>
    <name evidence="10" type="ORF">GWA01_04720</name>
</gene>
<dbReference type="OrthoDB" id="9772788at2"/>
<keyword evidence="4 9" id="KW-0444">Lipid biosynthesis</keyword>
<comment type="catalytic activity">
    <reaction evidence="9">
        <text>a (3R)-hydroxyacyl-[ACP] = a (2E)-enoyl-[ACP] + H2O</text>
        <dbReference type="Rhea" id="RHEA:13097"/>
        <dbReference type="Rhea" id="RHEA-COMP:9925"/>
        <dbReference type="Rhea" id="RHEA-COMP:9945"/>
        <dbReference type="ChEBI" id="CHEBI:15377"/>
        <dbReference type="ChEBI" id="CHEBI:78784"/>
        <dbReference type="ChEBI" id="CHEBI:78827"/>
        <dbReference type="EC" id="4.2.1.59"/>
    </reaction>
</comment>
<dbReference type="CDD" id="cd01288">
    <property type="entry name" value="FabZ"/>
    <property type="match status" value="1"/>
</dbReference>
<dbReference type="Proteomes" id="UP000321230">
    <property type="component" value="Unassembled WGS sequence"/>
</dbReference>
<dbReference type="RefSeq" id="WP_146793629.1">
    <property type="nucleotide sequence ID" value="NZ_BARC01000005.1"/>
</dbReference>
<dbReference type="GO" id="GO:0009245">
    <property type="term" value="P:lipid A biosynthetic process"/>
    <property type="evidence" value="ECO:0007669"/>
    <property type="project" value="UniProtKB-UniRule"/>
</dbReference>
<dbReference type="GO" id="GO:0016020">
    <property type="term" value="C:membrane"/>
    <property type="evidence" value="ECO:0007669"/>
    <property type="project" value="GOC"/>
</dbReference>
<reference evidence="10 11" key="1">
    <citation type="submission" date="2019-07" db="EMBL/GenBank/DDBJ databases">
        <title>Whole genome shotgun sequence of Gluconobacter wancherniae NBRC 103581.</title>
        <authorList>
            <person name="Hosoyama A."/>
            <person name="Uohara A."/>
            <person name="Ohji S."/>
            <person name="Ichikawa N."/>
        </authorList>
    </citation>
    <scope>NUCLEOTIDE SEQUENCE [LARGE SCALE GENOMIC DNA]</scope>
    <source>
        <strain evidence="10 11">NBRC 103581</strain>
    </source>
</reference>
<dbReference type="InterPro" id="IPR010084">
    <property type="entry name" value="FabZ"/>
</dbReference>
<dbReference type="Gene3D" id="3.10.129.10">
    <property type="entry name" value="Hotdog Thioesterase"/>
    <property type="match status" value="1"/>
</dbReference>
<evidence type="ECO:0000313" key="11">
    <source>
        <dbReference type="Proteomes" id="UP000321230"/>
    </source>
</evidence>
<comment type="caution">
    <text evidence="10">The sequence shown here is derived from an EMBL/GenBank/DDBJ whole genome shotgun (WGS) entry which is preliminary data.</text>
</comment>
<dbReference type="InterPro" id="IPR029069">
    <property type="entry name" value="HotDog_dom_sf"/>
</dbReference>
<dbReference type="PANTHER" id="PTHR30272:SF1">
    <property type="entry name" value="3-HYDROXYACYL-[ACYL-CARRIER-PROTEIN] DEHYDRATASE"/>
    <property type="match status" value="1"/>
</dbReference>
<protein>
    <recommendedName>
        <fullName evidence="9">3-hydroxyacyl-[acyl-carrier-protein] dehydratase FabZ</fullName>
        <ecNumber evidence="9">4.2.1.59</ecNumber>
    </recommendedName>
    <alternativeName>
        <fullName evidence="9">(3R)-hydroxymyristoyl-[acyl-carrier-protein] dehydratase</fullName>
        <shortName evidence="9">(3R)-hydroxymyristoyl-ACP dehydrase</shortName>
    </alternativeName>
    <alternativeName>
        <fullName evidence="9">Beta-hydroxyacyl-ACP dehydratase</fullName>
    </alternativeName>
</protein>
<accession>A0A511AYL5</accession>
<dbReference type="NCBIfam" id="TIGR01750">
    <property type="entry name" value="fabZ"/>
    <property type="match status" value="1"/>
</dbReference>
<dbReference type="HAMAP" id="MF_00406">
    <property type="entry name" value="FabZ"/>
    <property type="match status" value="1"/>
</dbReference>
<feature type="active site" evidence="9">
    <location>
        <position position="64"/>
    </location>
</feature>
<dbReference type="SUPFAM" id="SSF54637">
    <property type="entry name" value="Thioesterase/thiol ester dehydrase-isomerase"/>
    <property type="match status" value="1"/>
</dbReference>
<comment type="similarity">
    <text evidence="2 9">Belongs to the thioester dehydratase family. FabZ subfamily.</text>
</comment>
<dbReference type="PANTHER" id="PTHR30272">
    <property type="entry name" value="3-HYDROXYACYL-[ACYL-CARRIER-PROTEIN] DEHYDRATASE"/>
    <property type="match status" value="1"/>
</dbReference>
<name>A0A511AYL5_9PROT</name>
<dbReference type="EC" id="4.2.1.59" evidence="9"/>
<dbReference type="GO" id="GO:0019171">
    <property type="term" value="F:(3R)-hydroxyacyl-[acyl-carrier-protein] dehydratase activity"/>
    <property type="evidence" value="ECO:0007669"/>
    <property type="project" value="UniProtKB-EC"/>
</dbReference>
<dbReference type="EMBL" id="BJUZ01000001">
    <property type="protein sequence ID" value="GEK92702.1"/>
    <property type="molecule type" value="Genomic_DNA"/>
</dbReference>
<evidence type="ECO:0000256" key="9">
    <source>
        <dbReference type="HAMAP-Rule" id="MF_00406"/>
    </source>
</evidence>
<evidence type="ECO:0000256" key="2">
    <source>
        <dbReference type="ARBA" id="ARBA00009174"/>
    </source>
</evidence>
<dbReference type="GO" id="GO:0005737">
    <property type="term" value="C:cytoplasm"/>
    <property type="evidence" value="ECO:0007669"/>
    <property type="project" value="UniProtKB-SubCell"/>
</dbReference>
<evidence type="ECO:0000256" key="1">
    <source>
        <dbReference type="ARBA" id="ARBA00004496"/>
    </source>
</evidence>
<evidence type="ECO:0000313" key="10">
    <source>
        <dbReference type="EMBL" id="GEK92702.1"/>
    </source>
</evidence>
<dbReference type="InterPro" id="IPR013114">
    <property type="entry name" value="FabA_FabZ"/>
</dbReference>
<evidence type="ECO:0000256" key="4">
    <source>
        <dbReference type="ARBA" id="ARBA00022516"/>
    </source>
</evidence>
<dbReference type="NCBIfam" id="NF000582">
    <property type="entry name" value="PRK00006.1"/>
    <property type="match status" value="1"/>
</dbReference>
<keyword evidence="5 9" id="KW-0441">Lipid A biosynthesis</keyword>
<keyword evidence="3 9" id="KW-0963">Cytoplasm</keyword>
<evidence type="ECO:0000256" key="5">
    <source>
        <dbReference type="ARBA" id="ARBA00022556"/>
    </source>
</evidence>
<sequence length="159" mass="17501">MDQVEAPAEQAHQVPESIDVLQIMQAIPHRYPFLLIDKMVEIKAGESAIGVKNVTVNEPFFQGHFPARPVMPGVLIVEAMAQTAATLVVLTLGKAFEGKLVYFMTIEGAKFRRPVGPGDQLRIHVVKERSRANVWRFKGIAKVDDVSVAEATFSAMIMG</sequence>
<dbReference type="Pfam" id="PF07977">
    <property type="entry name" value="FabA"/>
    <property type="match status" value="1"/>
</dbReference>
<evidence type="ECO:0000256" key="8">
    <source>
        <dbReference type="ARBA" id="ARBA00025049"/>
    </source>
</evidence>
<evidence type="ECO:0000256" key="6">
    <source>
        <dbReference type="ARBA" id="ARBA00023098"/>
    </source>
</evidence>
<keyword evidence="11" id="KW-1185">Reference proteome</keyword>
<dbReference type="FunFam" id="3.10.129.10:FF:000001">
    <property type="entry name" value="3-hydroxyacyl-[acyl-carrier-protein] dehydratase FabZ"/>
    <property type="match status" value="1"/>
</dbReference>
<comment type="function">
    <text evidence="8 9">Involved in unsaturated fatty acids biosynthesis. Catalyzes the dehydration of short chain beta-hydroxyacyl-ACPs and long chain saturated and unsaturated beta-hydroxyacyl-ACPs.</text>
</comment>
<comment type="subcellular location">
    <subcellularLocation>
        <location evidence="1 9">Cytoplasm</location>
    </subcellularLocation>
</comment>
<organism evidence="10 11">
    <name type="scientific">Gluconobacter wancherniae NBRC 103581</name>
    <dbReference type="NCBI Taxonomy" id="656744"/>
    <lineage>
        <taxon>Bacteria</taxon>
        <taxon>Pseudomonadati</taxon>
        <taxon>Pseudomonadota</taxon>
        <taxon>Alphaproteobacteria</taxon>
        <taxon>Acetobacterales</taxon>
        <taxon>Acetobacteraceae</taxon>
        <taxon>Gluconobacter</taxon>
    </lineage>
</organism>
<keyword evidence="7 9" id="KW-0456">Lyase</keyword>
<proteinExistence type="inferred from homology"/>
<dbReference type="GO" id="GO:0006633">
    <property type="term" value="P:fatty acid biosynthetic process"/>
    <property type="evidence" value="ECO:0007669"/>
    <property type="project" value="UniProtKB-UniRule"/>
</dbReference>
<keyword evidence="6 9" id="KW-0443">Lipid metabolism</keyword>